<proteinExistence type="predicted"/>
<organism evidence="2 3">
    <name type="scientific">Tuber aestivum</name>
    <name type="common">summer truffle</name>
    <dbReference type="NCBI Taxonomy" id="59557"/>
    <lineage>
        <taxon>Eukaryota</taxon>
        <taxon>Fungi</taxon>
        <taxon>Dikarya</taxon>
        <taxon>Ascomycota</taxon>
        <taxon>Pezizomycotina</taxon>
        <taxon>Pezizomycetes</taxon>
        <taxon>Pezizales</taxon>
        <taxon>Tuberaceae</taxon>
        <taxon>Tuber</taxon>
    </lineage>
</organism>
<keyword evidence="1" id="KW-0472">Membrane</keyword>
<evidence type="ECO:0000313" key="3">
    <source>
        <dbReference type="Proteomes" id="UP001412239"/>
    </source>
</evidence>
<dbReference type="EMBL" id="LN890946">
    <property type="protein sequence ID" value="CUS15489.1"/>
    <property type="molecule type" value="Genomic_DNA"/>
</dbReference>
<sequence>MRISLFIGMVEWSGVVCTVLLAVDRECSRSVDRSLFPLFLPKKKKIIQIFPFPLLFTFPLFLSSLLFFSPPRDFRRLPGSCSTYSYLYSLLREYQGGIKFPSSPLLIHSLPVPLLPLSTTSHNQGRQVKHDKGKKALSYHVYHISTLKTTKFT</sequence>
<feature type="non-terminal residue" evidence="2">
    <location>
        <position position="1"/>
    </location>
</feature>
<protein>
    <submittedName>
        <fullName evidence="2">Uncharacterized protein</fullName>
    </submittedName>
</protein>
<accession>A0A292Q6X5</accession>
<gene>
    <name evidence="2" type="ORF">GSTUAT00000422001</name>
</gene>
<dbReference type="Proteomes" id="UP001412239">
    <property type="component" value="Unassembled WGS sequence"/>
</dbReference>
<keyword evidence="3" id="KW-1185">Reference proteome</keyword>
<evidence type="ECO:0000256" key="1">
    <source>
        <dbReference type="SAM" id="Phobius"/>
    </source>
</evidence>
<name>A0A292Q6X5_9PEZI</name>
<reference evidence="2" key="1">
    <citation type="submission" date="2015-10" db="EMBL/GenBank/DDBJ databases">
        <authorList>
            <person name="Regsiter A."/>
            <person name="william w."/>
        </authorList>
    </citation>
    <scope>NUCLEOTIDE SEQUENCE</scope>
    <source>
        <strain evidence="2">Montdore</strain>
    </source>
</reference>
<feature type="transmembrane region" description="Helical" evidence="1">
    <location>
        <begin position="46"/>
        <end position="68"/>
    </location>
</feature>
<keyword evidence="1" id="KW-0812">Transmembrane</keyword>
<evidence type="ECO:0000313" key="2">
    <source>
        <dbReference type="EMBL" id="CUS15489.1"/>
    </source>
</evidence>
<dbReference type="AlphaFoldDB" id="A0A292Q6X5"/>
<keyword evidence="1" id="KW-1133">Transmembrane helix</keyword>